<dbReference type="InterPro" id="IPR039425">
    <property type="entry name" value="RNA_pol_sigma-70-like"/>
</dbReference>
<evidence type="ECO:0000256" key="5">
    <source>
        <dbReference type="RuleBase" id="RU000716"/>
    </source>
</evidence>
<organism evidence="7 8">
    <name type="scientific">Candidatus Berkelbacteria bacterium Athens1014_28</name>
    <dbReference type="NCBI Taxonomy" id="2017145"/>
    <lineage>
        <taxon>Bacteria</taxon>
        <taxon>Candidatus Berkelbacteria</taxon>
    </lineage>
</organism>
<feature type="domain" description="RNA polymerase sigma-70 region 2" evidence="6">
    <location>
        <begin position="29"/>
        <end position="96"/>
    </location>
</feature>
<dbReference type="InterPro" id="IPR014284">
    <property type="entry name" value="RNA_pol_sigma-70_dom"/>
</dbReference>
<dbReference type="Pfam" id="PF04542">
    <property type="entry name" value="Sigma70_r2"/>
    <property type="match status" value="1"/>
</dbReference>
<evidence type="ECO:0000256" key="3">
    <source>
        <dbReference type="ARBA" id="ARBA00023125"/>
    </source>
</evidence>
<evidence type="ECO:0000256" key="2">
    <source>
        <dbReference type="ARBA" id="ARBA00023082"/>
    </source>
</evidence>
<comment type="caution">
    <text evidence="7">The sequence shown here is derived from an EMBL/GenBank/DDBJ whole genome shotgun (WGS) entry which is preliminary data.</text>
</comment>
<keyword evidence="4 5" id="KW-0804">Transcription</keyword>
<accession>A0A554LQF8</accession>
<dbReference type="SUPFAM" id="SSF88946">
    <property type="entry name" value="Sigma2 domain of RNA polymerase sigma factors"/>
    <property type="match status" value="1"/>
</dbReference>
<dbReference type="InterPro" id="IPR000838">
    <property type="entry name" value="RNA_pol_sigma70_ECF_CS"/>
</dbReference>
<comment type="similarity">
    <text evidence="5">Belongs to the sigma-70 factor family. ECF subfamily.</text>
</comment>
<dbReference type="GO" id="GO:0006352">
    <property type="term" value="P:DNA-templated transcription initiation"/>
    <property type="evidence" value="ECO:0007669"/>
    <property type="project" value="InterPro"/>
</dbReference>
<dbReference type="Proteomes" id="UP000316495">
    <property type="component" value="Unassembled WGS sequence"/>
</dbReference>
<keyword evidence="3 5" id="KW-0238">DNA-binding</keyword>
<dbReference type="EMBL" id="VMGN01000005">
    <property type="protein sequence ID" value="TSC94849.1"/>
    <property type="molecule type" value="Genomic_DNA"/>
</dbReference>
<dbReference type="InterPro" id="IPR007627">
    <property type="entry name" value="RNA_pol_sigma70_r2"/>
</dbReference>
<sequence length="111" mass="13332">MEGLISYSAMDDNELVEASKSNPEIFGELILRYQERLFRFIRRISYFCIEDIDDIVQETFIKAYRSLNIFDTDLKFSTWIYQIARNATIDAIRKKQTRPQTVCQFFAVRRW</sequence>
<dbReference type="GO" id="GO:0003677">
    <property type="term" value="F:DNA binding"/>
    <property type="evidence" value="ECO:0007669"/>
    <property type="project" value="UniProtKB-KW"/>
</dbReference>
<dbReference type="InterPro" id="IPR013325">
    <property type="entry name" value="RNA_pol_sigma_r2"/>
</dbReference>
<dbReference type="GO" id="GO:0016987">
    <property type="term" value="F:sigma factor activity"/>
    <property type="evidence" value="ECO:0007669"/>
    <property type="project" value="UniProtKB-KW"/>
</dbReference>
<evidence type="ECO:0000256" key="4">
    <source>
        <dbReference type="ARBA" id="ARBA00023163"/>
    </source>
</evidence>
<dbReference type="NCBIfam" id="TIGR02937">
    <property type="entry name" value="sigma70-ECF"/>
    <property type="match status" value="1"/>
</dbReference>
<evidence type="ECO:0000256" key="1">
    <source>
        <dbReference type="ARBA" id="ARBA00023015"/>
    </source>
</evidence>
<dbReference type="PROSITE" id="PS01063">
    <property type="entry name" value="SIGMA70_ECF"/>
    <property type="match status" value="1"/>
</dbReference>
<keyword evidence="1 5" id="KW-0805">Transcription regulation</keyword>
<reference evidence="7 8" key="1">
    <citation type="submission" date="2017-07" db="EMBL/GenBank/DDBJ databases">
        <title>Mechanisms for carbon and nitrogen cycling indicate functional differentiation within the Candidate Phyla Radiation.</title>
        <authorList>
            <person name="Danczak R.E."/>
            <person name="Johnston M.D."/>
            <person name="Kenah C."/>
            <person name="Slattery M."/>
            <person name="Wrighton K.C."/>
            <person name="Wilkins M.J."/>
        </authorList>
    </citation>
    <scope>NUCLEOTIDE SEQUENCE [LARGE SCALE GENOMIC DNA]</scope>
    <source>
        <strain evidence="7">Athens1014_28</strain>
    </source>
</reference>
<proteinExistence type="inferred from homology"/>
<name>A0A554LQF8_9BACT</name>
<gene>
    <name evidence="7" type="ORF">Athens101428_131</name>
</gene>
<evidence type="ECO:0000259" key="6">
    <source>
        <dbReference type="Pfam" id="PF04542"/>
    </source>
</evidence>
<dbReference type="PANTHER" id="PTHR43133">
    <property type="entry name" value="RNA POLYMERASE ECF-TYPE SIGMA FACTO"/>
    <property type="match status" value="1"/>
</dbReference>
<protein>
    <recommendedName>
        <fullName evidence="5">RNA polymerase sigma factor</fullName>
    </recommendedName>
</protein>
<dbReference type="Gene3D" id="1.10.1740.10">
    <property type="match status" value="1"/>
</dbReference>
<dbReference type="PANTHER" id="PTHR43133:SF51">
    <property type="entry name" value="RNA POLYMERASE SIGMA FACTOR"/>
    <property type="match status" value="1"/>
</dbReference>
<evidence type="ECO:0000313" key="8">
    <source>
        <dbReference type="Proteomes" id="UP000316495"/>
    </source>
</evidence>
<evidence type="ECO:0000313" key="7">
    <source>
        <dbReference type="EMBL" id="TSC94849.1"/>
    </source>
</evidence>
<keyword evidence="2 5" id="KW-0731">Sigma factor</keyword>
<dbReference type="AlphaFoldDB" id="A0A554LQF8"/>